<dbReference type="Proteomes" id="UP001596516">
    <property type="component" value="Unassembled WGS sequence"/>
</dbReference>
<reference evidence="3" key="1">
    <citation type="journal article" date="2019" name="Int. J. Syst. Evol. Microbiol.">
        <title>The Global Catalogue of Microorganisms (GCM) 10K type strain sequencing project: providing services to taxonomists for standard genome sequencing and annotation.</title>
        <authorList>
            <consortium name="The Broad Institute Genomics Platform"/>
            <consortium name="The Broad Institute Genome Sequencing Center for Infectious Disease"/>
            <person name="Wu L."/>
            <person name="Ma J."/>
        </authorList>
    </citation>
    <scope>NUCLEOTIDE SEQUENCE [LARGE SCALE GENOMIC DNA]</scope>
    <source>
        <strain evidence="3">CGMCC 1.12750</strain>
    </source>
</reference>
<evidence type="ECO:0000313" key="2">
    <source>
        <dbReference type="EMBL" id="MFC7705810.1"/>
    </source>
</evidence>
<dbReference type="PIRSF" id="PIRSF011386">
    <property type="entry name" value="FixH"/>
    <property type="match status" value="1"/>
</dbReference>
<accession>A0ABW2UR09</accession>
<keyword evidence="1" id="KW-0472">Membrane</keyword>
<dbReference type="InterPro" id="IPR008620">
    <property type="entry name" value="FixH"/>
</dbReference>
<keyword evidence="1" id="KW-0812">Transmembrane</keyword>
<dbReference type="Pfam" id="PF05751">
    <property type="entry name" value="FixH"/>
    <property type="match status" value="1"/>
</dbReference>
<dbReference type="RefSeq" id="WP_377406088.1">
    <property type="nucleotide sequence ID" value="NZ_JBHTFQ010000010.1"/>
</dbReference>
<dbReference type="InterPro" id="IPR018037">
    <property type="entry name" value="FixH_proteobacterial"/>
</dbReference>
<protein>
    <submittedName>
        <fullName evidence="2">FixH family protein</fullName>
    </submittedName>
</protein>
<dbReference type="EMBL" id="JBHTFQ010000010">
    <property type="protein sequence ID" value="MFC7705810.1"/>
    <property type="molecule type" value="Genomic_DNA"/>
</dbReference>
<feature type="transmembrane region" description="Helical" evidence="1">
    <location>
        <begin position="16"/>
        <end position="35"/>
    </location>
</feature>
<evidence type="ECO:0000313" key="3">
    <source>
        <dbReference type="Proteomes" id="UP001596516"/>
    </source>
</evidence>
<proteinExistence type="predicted"/>
<organism evidence="2 3">
    <name type="scientific">Plastorhodobacter daqingensis</name>
    <dbReference type="NCBI Taxonomy" id="1387281"/>
    <lineage>
        <taxon>Bacteria</taxon>
        <taxon>Pseudomonadati</taxon>
        <taxon>Pseudomonadota</taxon>
        <taxon>Alphaproteobacteria</taxon>
        <taxon>Rhodobacterales</taxon>
        <taxon>Paracoccaceae</taxon>
        <taxon>Plastorhodobacter</taxon>
    </lineage>
</organism>
<sequence length="157" mass="16948">MNHSSVSARPLTGRKVFAITATFFGVIIAVNLFMARQAISTFSGLEVKNSYIASQHFNADRDAQVALGWQVNADVQGDMLVIAFTDSAGAPVEVADLRATLGRATHVREDQTPDFAYYNGIFTAPVAVAPGNWNVRLVATAPDGTTFRQRVVLYVKG</sequence>
<keyword evidence="1" id="KW-1133">Transmembrane helix</keyword>
<keyword evidence="3" id="KW-1185">Reference proteome</keyword>
<name>A0ABW2UR09_9RHOB</name>
<gene>
    <name evidence="2" type="ORF">ACFQXB_16635</name>
</gene>
<evidence type="ECO:0000256" key="1">
    <source>
        <dbReference type="SAM" id="Phobius"/>
    </source>
</evidence>
<comment type="caution">
    <text evidence="2">The sequence shown here is derived from an EMBL/GenBank/DDBJ whole genome shotgun (WGS) entry which is preliminary data.</text>
</comment>